<dbReference type="WBParaSite" id="HNAJ_0001204301-mRNA-1">
    <property type="protein sequence ID" value="HNAJ_0001204301-mRNA-1"/>
    <property type="gene ID" value="HNAJ_0001204301"/>
</dbReference>
<evidence type="ECO:0000256" key="4">
    <source>
        <dbReference type="ARBA" id="ARBA00023212"/>
    </source>
</evidence>
<sequence>MSNECCSTEGQTEEPFEPDLKETKVLLLQEPEEANEDITVQDISNLVNLFSSVGEGLSTNEYFKIYLAIKKLIIDYPVDSVRFWGKIFGTQQDYYIIECQPGDYDSFQHSNENFDNIHVQEQVEEGSNGVSQLPNSTWKPPQDVPSEEIGEGVNNRVYFASNHASGPYTLLPLCDPKHITASRMIYSYFTGDLASKVSCWPPFPGTEAQYLRAQIARISSGTLLAPKNFFRILQEEDQNAEASDEEDEIVPTECEENEEYVPQAVEAMMSSDWVHSRPYILPQGRVTWINMKDIEESELGDRESEETDTVSHLKELGNESEKREKGPPILTPISNDLEVGGYEAWRLKTSRNGSRLLISSLLWPGAHTAAKDRYFENIYVGWGLKATKPREFPGRLSHDQSEILHEPEEVADPTPEQEKAKAVTENEEGSDDDVDGRFEEEEGEGEGEGEKESKEISDANGENSDN</sequence>
<evidence type="ECO:0000313" key="9">
    <source>
        <dbReference type="WBParaSite" id="HNAJ_0001204301-mRNA-1"/>
    </source>
</evidence>
<feature type="region of interest" description="Disordered" evidence="6">
    <location>
        <begin position="297"/>
        <end position="332"/>
    </location>
</feature>
<dbReference type="STRING" id="102285.A0A0R3TW20"/>
<dbReference type="PANTHER" id="PTHR13159:SF0">
    <property type="entry name" value="RADIAL SPOKE HEAD 6 HOMOLOG A"/>
    <property type="match status" value="1"/>
</dbReference>
<evidence type="ECO:0000256" key="2">
    <source>
        <dbReference type="ARBA" id="ARBA00022490"/>
    </source>
</evidence>
<keyword evidence="3" id="KW-0969">Cilium</keyword>
<evidence type="ECO:0000256" key="5">
    <source>
        <dbReference type="ARBA" id="ARBA00023273"/>
    </source>
</evidence>
<feature type="compositionally biased region" description="Acidic residues" evidence="6">
    <location>
        <begin position="425"/>
        <end position="447"/>
    </location>
</feature>
<dbReference type="GO" id="GO:0035082">
    <property type="term" value="P:axoneme assembly"/>
    <property type="evidence" value="ECO:0007669"/>
    <property type="project" value="TreeGrafter"/>
</dbReference>
<gene>
    <name evidence="7" type="ORF">HNAJ_LOCUS12032</name>
</gene>
<feature type="region of interest" description="Disordered" evidence="6">
    <location>
        <begin position="406"/>
        <end position="466"/>
    </location>
</feature>
<dbReference type="AlphaFoldDB" id="A0A0R3TW20"/>
<evidence type="ECO:0000256" key="6">
    <source>
        <dbReference type="SAM" id="MobiDB-lite"/>
    </source>
</evidence>
<comment type="subcellular location">
    <subcellularLocation>
        <location evidence="1">Cytoplasm</location>
        <location evidence="1">Cytoskeleton</location>
        <location evidence="1">Cilium axoneme</location>
    </subcellularLocation>
</comment>
<keyword evidence="4" id="KW-0206">Cytoskeleton</keyword>
<dbReference type="OrthoDB" id="272202at2759"/>
<dbReference type="PANTHER" id="PTHR13159">
    <property type="entry name" value="RADIAL SPOKEHEAD-RELATED"/>
    <property type="match status" value="1"/>
</dbReference>
<feature type="compositionally biased region" description="Basic and acidic residues" evidence="6">
    <location>
        <begin position="309"/>
        <end position="326"/>
    </location>
</feature>
<dbReference type="GO" id="GO:0001534">
    <property type="term" value="C:radial spoke"/>
    <property type="evidence" value="ECO:0007669"/>
    <property type="project" value="InterPro"/>
</dbReference>
<reference evidence="7 8" key="2">
    <citation type="submission" date="2018-11" db="EMBL/GenBank/DDBJ databases">
        <authorList>
            <consortium name="Pathogen Informatics"/>
        </authorList>
    </citation>
    <scope>NUCLEOTIDE SEQUENCE [LARGE SCALE GENOMIC DNA]</scope>
</reference>
<reference evidence="9" key="1">
    <citation type="submission" date="2017-02" db="UniProtKB">
        <authorList>
            <consortium name="WormBaseParasite"/>
        </authorList>
    </citation>
    <scope>IDENTIFICATION</scope>
</reference>
<proteinExistence type="predicted"/>
<dbReference type="Pfam" id="PF04712">
    <property type="entry name" value="Radial_spoke"/>
    <property type="match status" value="1"/>
</dbReference>
<feature type="compositionally biased region" description="Acidic residues" evidence="6">
    <location>
        <begin position="297"/>
        <end position="308"/>
    </location>
</feature>
<feature type="compositionally biased region" description="Basic and acidic residues" evidence="6">
    <location>
        <begin position="448"/>
        <end position="457"/>
    </location>
</feature>
<accession>A0A0R3TW20</accession>
<protein>
    <submittedName>
        <fullName evidence="9">Radial spoke head protein 6 homolog A</fullName>
    </submittedName>
</protein>
<dbReference type="GO" id="GO:0060294">
    <property type="term" value="P:cilium movement involved in cell motility"/>
    <property type="evidence" value="ECO:0007669"/>
    <property type="project" value="InterPro"/>
</dbReference>
<dbReference type="EMBL" id="UZAE01013978">
    <property type="protein sequence ID" value="VDO12012.1"/>
    <property type="molecule type" value="Genomic_DNA"/>
</dbReference>
<keyword evidence="8" id="KW-1185">Reference proteome</keyword>
<name>A0A0R3TW20_RODNA</name>
<organism evidence="9">
    <name type="scientific">Rodentolepis nana</name>
    <name type="common">Dwarf tapeworm</name>
    <name type="synonym">Hymenolepis nana</name>
    <dbReference type="NCBI Taxonomy" id="102285"/>
    <lineage>
        <taxon>Eukaryota</taxon>
        <taxon>Metazoa</taxon>
        <taxon>Spiralia</taxon>
        <taxon>Lophotrochozoa</taxon>
        <taxon>Platyhelminthes</taxon>
        <taxon>Cestoda</taxon>
        <taxon>Eucestoda</taxon>
        <taxon>Cyclophyllidea</taxon>
        <taxon>Hymenolepididae</taxon>
        <taxon>Rodentolepis</taxon>
    </lineage>
</organism>
<evidence type="ECO:0000313" key="7">
    <source>
        <dbReference type="EMBL" id="VDO12012.1"/>
    </source>
</evidence>
<evidence type="ECO:0000256" key="1">
    <source>
        <dbReference type="ARBA" id="ARBA00004430"/>
    </source>
</evidence>
<evidence type="ECO:0000256" key="3">
    <source>
        <dbReference type="ARBA" id="ARBA00023069"/>
    </source>
</evidence>
<evidence type="ECO:0000313" key="8">
    <source>
        <dbReference type="Proteomes" id="UP000278807"/>
    </source>
</evidence>
<keyword evidence="2" id="KW-0963">Cytoplasm</keyword>
<dbReference type="Proteomes" id="UP000278807">
    <property type="component" value="Unassembled WGS sequence"/>
</dbReference>
<keyword evidence="5" id="KW-0966">Cell projection</keyword>
<dbReference type="InterPro" id="IPR006802">
    <property type="entry name" value="Radial_spoke"/>
</dbReference>